<comment type="caution">
    <text evidence="2">The sequence shown here is derived from an EMBL/GenBank/DDBJ whole genome shotgun (WGS) entry which is preliminary data.</text>
</comment>
<dbReference type="EMBL" id="JAQQWM010000008">
    <property type="protein sequence ID" value="KAK8053988.1"/>
    <property type="molecule type" value="Genomic_DNA"/>
</dbReference>
<evidence type="ECO:0000256" key="1">
    <source>
        <dbReference type="SAM" id="MobiDB-lite"/>
    </source>
</evidence>
<keyword evidence="3" id="KW-1185">Reference proteome</keyword>
<reference evidence="2 3" key="1">
    <citation type="submission" date="2023-01" db="EMBL/GenBank/DDBJ databases">
        <title>Analysis of 21 Apiospora genomes using comparative genomics revels a genus with tremendous synthesis potential of carbohydrate active enzymes and secondary metabolites.</title>
        <authorList>
            <person name="Sorensen T."/>
        </authorList>
    </citation>
    <scope>NUCLEOTIDE SEQUENCE [LARGE SCALE GENOMIC DNA]</scope>
    <source>
        <strain evidence="2 3">CBS 83171</strain>
    </source>
</reference>
<protein>
    <submittedName>
        <fullName evidence="2">Uncharacterized protein</fullName>
    </submittedName>
</protein>
<evidence type="ECO:0000313" key="2">
    <source>
        <dbReference type="EMBL" id="KAK8053988.1"/>
    </source>
</evidence>
<gene>
    <name evidence="2" type="ORF">PG996_013289</name>
</gene>
<accession>A0ABR1U7Q9</accession>
<feature type="region of interest" description="Disordered" evidence="1">
    <location>
        <begin position="1"/>
        <end position="29"/>
    </location>
</feature>
<proteinExistence type="predicted"/>
<name>A0ABR1U7Q9_9PEZI</name>
<organism evidence="2 3">
    <name type="scientific">Apiospora saccharicola</name>
    <dbReference type="NCBI Taxonomy" id="335842"/>
    <lineage>
        <taxon>Eukaryota</taxon>
        <taxon>Fungi</taxon>
        <taxon>Dikarya</taxon>
        <taxon>Ascomycota</taxon>
        <taxon>Pezizomycotina</taxon>
        <taxon>Sordariomycetes</taxon>
        <taxon>Xylariomycetidae</taxon>
        <taxon>Amphisphaeriales</taxon>
        <taxon>Apiosporaceae</taxon>
        <taxon>Apiospora</taxon>
    </lineage>
</organism>
<sequence length="339" mass="36260">MGPSRSDSGSASGSSGCLSPRSPLSNLSSATSQISIARRPWADEPWPLFETPGKTHNKAHPAIHIANETAHTYNAMFRGINSIFLQAPFVTAAQDVSDFLFLTHCLGSWIAQHHKTLYSRVYPKYEAILGQPGALATSSSSQPEEEDLSFLPVLEALICYAAETQSQPRAYDSAVLLGLLDSLAPGLHAHAFAQIVKAISMETMCGDPGTQVAERRAVGLLNAWRALDTEAGGAPERPSVLPMLVRLRDTTFEGGNDWPRLPILAVHAIADRLSPAHAGSWRFLPCNVWGKPKELPFLTATPAVGPKGKAKGVAWVSDLTSTGTQSSSQSFVSPTPLSI</sequence>
<dbReference type="Proteomes" id="UP001446871">
    <property type="component" value="Unassembled WGS sequence"/>
</dbReference>
<evidence type="ECO:0000313" key="3">
    <source>
        <dbReference type="Proteomes" id="UP001446871"/>
    </source>
</evidence>